<keyword evidence="2" id="KW-0472">Membrane</keyword>
<feature type="transmembrane region" description="Helical" evidence="2">
    <location>
        <begin position="182"/>
        <end position="205"/>
    </location>
</feature>
<dbReference type="OrthoDB" id="439917at2759"/>
<dbReference type="AlphaFoldDB" id="L1J0S6"/>
<feature type="compositionally biased region" description="Acidic residues" evidence="1">
    <location>
        <begin position="349"/>
        <end position="360"/>
    </location>
</feature>
<gene>
    <name evidence="3" type="ORF">GUITHDRAFT_141646</name>
</gene>
<protein>
    <submittedName>
        <fullName evidence="3 4">Uncharacterized protein</fullName>
    </submittedName>
</protein>
<evidence type="ECO:0000313" key="4">
    <source>
        <dbReference type="EnsemblProtists" id="EKX41902"/>
    </source>
</evidence>
<sequence>MGAATFLDFMQSFILETLLNIALRIYIDPGIDAALEKYEWALRVYKRYRAQQEILRDEEGADDDLDMALWEDEEDEETKSPVEDIISSYASYSAESIGTLFAPLTILFVQWTEPNIGMGAAYGIKRTQFVYFWVFGFVMIPFLLVKDLFLHNVTELHHGWKVYDYMKYCKHRYSKRMFRWKAYYFVLSLATIGIGLLIMSLEALIRQTDRITSASPYNPFQDKMLPFVIVIMFALCKWLHWLSIYLGHRILWRHKPVKADVDEAGILLDGEKNELNLPDWGGQPFGTGGGGMGGIDITSDSFRHRFFEANKPWIIQQLRQTMSPRAQLEALMKGEAQPEDTFGVRQDISDDEGTESDSDLEDKIELDAAAKHELTKG</sequence>
<keyword evidence="5" id="KW-1185">Reference proteome</keyword>
<dbReference type="EMBL" id="JH993020">
    <property type="protein sequence ID" value="EKX41902.1"/>
    <property type="molecule type" value="Genomic_DNA"/>
</dbReference>
<dbReference type="KEGG" id="gtt:GUITHDRAFT_141646"/>
<dbReference type="RefSeq" id="XP_005828882.1">
    <property type="nucleotide sequence ID" value="XM_005828825.1"/>
</dbReference>
<proteinExistence type="predicted"/>
<keyword evidence="2" id="KW-0812">Transmembrane</keyword>
<dbReference type="PaxDb" id="55529-EKX41902"/>
<dbReference type="eggNOG" id="KOG3610">
    <property type="taxonomic scope" value="Eukaryota"/>
</dbReference>
<reference evidence="3 5" key="1">
    <citation type="journal article" date="2012" name="Nature">
        <title>Algal genomes reveal evolutionary mosaicism and the fate of nucleomorphs.</title>
        <authorList>
            <consortium name="DOE Joint Genome Institute"/>
            <person name="Curtis B.A."/>
            <person name="Tanifuji G."/>
            <person name="Burki F."/>
            <person name="Gruber A."/>
            <person name="Irimia M."/>
            <person name="Maruyama S."/>
            <person name="Arias M.C."/>
            <person name="Ball S.G."/>
            <person name="Gile G.H."/>
            <person name="Hirakawa Y."/>
            <person name="Hopkins J.F."/>
            <person name="Kuo A."/>
            <person name="Rensing S.A."/>
            <person name="Schmutz J."/>
            <person name="Symeonidi A."/>
            <person name="Elias M."/>
            <person name="Eveleigh R.J."/>
            <person name="Herman E.K."/>
            <person name="Klute M.J."/>
            <person name="Nakayama T."/>
            <person name="Obornik M."/>
            <person name="Reyes-Prieto A."/>
            <person name="Armbrust E.V."/>
            <person name="Aves S.J."/>
            <person name="Beiko R.G."/>
            <person name="Coutinho P."/>
            <person name="Dacks J.B."/>
            <person name="Durnford D.G."/>
            <person name="Fast N.M."/>
            <person name="Green B.R."/>
            <person name="Grisdale C.J."/>
            <person name="Hempel F."/>
            <person name="Henrissat B."/>
            <person name="Hoppner M.P."/>
            <person name="Ishida K."/>
            <person name="Kim E."/>
            <person name="Koreny L."/>
            <person name="Kroth P.G."/>
            <person name="Liu Y."/>
            <person name="Malik S.B."/>
            <person name="Maier U.G."/>
            <person name="McRose D."/>
            <person name="Mock T."/>
            <person name="Neilson J.A."/>
            <person name="Onodera N.T."/>
            <person name="Poole A.M."/>
            <person name="Pritham E.J."/>
            <person name="Richards T.A."/>
            <person name="Rocap G."/>
            <person name="Roy S.W."/>
            <person name="Sarai C."/>
            <person name="Schaack S."/>
            <person name="Shirato S."/>
            <person name="Slamovits C.H."/>
            <person name="Spencer D.F."/>
            <person name="Suzuki S."/>
            <person name="Worden A.Z."/>
            <person name="Zauner S."/>
            <person name="Barry K."/>
            <person name="Bell C."/>
            <person name="Bharti A.K."/>
            <person name="Crow J.A."/>
            <person name="Grimwood J."/>
            <person name="Kramer R."/>
            <person name="Lindquist E."/>
            <person name="Lucas S."/>
            <person name="Salamov A."/>
            <person name="McFadden G.I."/>
            <person name="Lane C.E."/>
            <person name="Keeling P.J."/>
            <person name="Gray M.W."/>
            <person name="Grigoriev I.V."/>
            <person name="Archibald J.M."/>
        </authorList>
    </citation>
    <scope>NUCLEOTIDE SEQUENCE</scope>
    <source>
        <strain evidence="3 5">CCMP2712</strain>
    </source>
</reference>
<accession>L1J0S6</accession>
<keyword evidence="2" id="KW-1133">Transmembrane helix</keyword>
<dbReference type="Proteomes" id="UP000011087">
    <property type="component" value="Unassembled WGS sequence"/>
</dbReference>
<feature type="transmembrane region" description="Helical" evidence="2">
    <location>
        <begin position="129"/>
        <end position="149"/>
    </location>
</feature>
<evidence type="ECO:0000256" key="2">
    <source>
        <dbReference type="SAM" id="Phobius"/>
    </source>
</evidence>
<evidence type="ECO:0000313" key="3">
    <source>
        <dbReference type="EMBL" id="EKX41902.1"/>
    </source>
</evidence>
<organism evidence="3">
    <name type="scientific">Guillardia theta (strain CCMP2712)</name>
    <name type="common">Cryptophyte</name>
    <dbReference type="NCBI Taxonomy" id="905079"/>
    <lineage>
        <taxon>Eukaryota</taxon>
        <taxon>Cryptophyceae</taxon>
        <taxon>Pyrenomonadales</taxon>
        <taxon>Geminigeraceae</taxon>
        <taxon>Guillardia</taxon>
    </lineage>
</organism>
<evidence type="ECO:0000313" key="5">
    <source>
        <dbReference type="Proteomes" id="UP000011087"/>
    </source>
</evidence>
<name>L1J0S6_GUITC</name>
<dbReference type="HOGENOM" id="CLU_734559_0_0_1"/>
<dbReference type="EnsemblProtists" id="EKX41902">
    <property type="protein sequence ID" value="EKX41902"/>
    <property type="gene ID" value="GUITHDRAFT_141646"/>
</dbReference>
<feature type="region of interest" description="Disordered" evidence="1">
    <location>
        <begin position="334"/>
        <end position="363"/>
    </location>
</feature>
<feature type="transmembrane region" description="Helical" evidence="2">
    <location>
        <begin position="225"/>
        <end position="246"/>
    </location>
</feature>
<dbReference type="GeneID" id="17298530"/>
<reference evidence="4" key="3">
    <citation type="submission" date="2015-06" db="UniProtKB">
        <authorList>
            <consortium name="EnsemblProtists"/>
        </authorList>
    </citation>
    <scope>IDENTIFICATION</scope>
</reference>
<reference evidence="5" key="2">
    <citation type="submission" date="2012-11" db="EMBL/GenBank/DDBJ databases">
        <authorList>
            <person name="Kuo A."/>
            <person name="Curtis B.A."/>
            <person name="Tanifuji G."/>
            <person name="Burki F."/>
            <person name="Gruber A."/>
            <person name="Irimia M."/>
            <person name="Maruyama S."/>
            <person name="Arias M.C."/>
            <person name="Ball S.G."/>
            <person name="Gile G.H."/>
            <person name="Hirakawa Y."/>
            <person name="Hopkins J.F."/>
            <person name="Rensing S.A."/>
            <person name="Schmutz J."/>
            <person name="Symeonidi A."/>
            <person name="Elias M."/>
            <person name="Eveleigh R.J."/>
            <person name="Herman E.K."/>
            <person name="Klute M.J."/>
            <person name="Nakayama T."/>
            <person name="Obornik M."/>
            <person name="Reyes-Prieto A."/>
            <person name="Armbrust E.V."/>
            <person name="Aves S.J."/>
            <person name="Beiko R.G."/>
            <person name="Coutinho P."/>
            <person name="Dacks J.B."/>
            <person name="Durnford D.G."/>
            <person name="Fast N.M."/>
            <person name="Green B.R."/>
            <person name="Grisdale C."/>
            <person name="Hempe F."/>
            <person name="Henrissat B."/>
            <person name="Hoppner M.P."/>
            <person name="Ishida K.-I."/>
            <person name="Kim E."/>
            <person name="Koreny L."/>
            <person name="Kroth P.G."/>
            <person name="Liu Y."/>
            <person name="Malik S.-B."/>
            <person name="Maier U.G."/>
            <person name="McRose D."/>
            <person name="Mock T."/>
            <person name="Neilson J.A."/>
            <person name="Onodera N.T."/>
            <person name="Poole A.M."/>
            <person name="Pritham E.J."/>
            <person name="Richards T.A."/>
            <person name="Rocap G."/>
            <person name="Roy S.W."/>
            <person name="Sarai C."/>
            <person name="Schaack S."/>
            <person name="Shirato S."/>
            <person name="Slamovits C.H."/>
            <person name="Spencer D.F."/>
            <person name="Suzuki S."/>
            <person name="Worden A.Z."/>
            <person name="Zauner S."/>
            <person name="Barry K."/>
            <person name="Bell C."/>
            <person name="Bharti A.K."/>
            <person name="Crow J.A."/>
            <person name="Grimwood J."/>
            <person name="Kramer R."/>
            <person name="Lindquist E."/>
            <person name="Lucas S."/>
            <person name="Salamov A."/>
            <person name="McFadden G.I."/>
            <person name="Lane C.E."/>
            <person name="Keeling P.J."/>
            <person name="Gray M.W."/>
            <person name="Grigoriev I.V."/>
            <person name="Archibald J.M."/>
        </authorList>
    </citation>
    <scope>NUCLEOTIDE SEQUENCE</scope>
    <source>
        <strain evidence="5">CCMP2712</strain>
    </source>
</reference>
<evidence type="ECO:0000256" key="1">
    <source>
        <dbReference type="SAM" id="MobiDB-lite"/>
    </source>
</evidence>